<dbReference type="InterPro" id="IPR020839">
    <property type="entry name" value="SCD"/>
</dbReference>
<dbReference type="Pfam" id="PF08514">
    <property type="entry name" value="STAG"/>
    <property type="match status" value="1"/>
</dbReference>
<feature type="domain" description="SCD" evidence="3">
    <location>
        <begin position="354"/>
        <end position="439"/>
    </location>
</feature>
<dbReference type="InterPro" id="IPR039662">
    <property type="entry name" value="Cohesin_Scc3/SA"/>
</dbReference>
<dbReference type="Proteomes" id="UP000799441">
    <property type="component" value="Unassembled WGS sequence"/>
</dbReference>
<reference evidence="4" key="1">
    <citation type="journal article" date="2020" name="Stud. Mycol.">
        <title>101 Dothideomycetes genomes: a test case for predicting lifestyles and emergence of pathogens.</title>
        <authorList>
            <person name="Haridas S."/>
            <person name="Albert R."/>
            <person name="Binder M."/>
            <person name="Bloem J."/>
            <person name="Labutti K."/>
            <person name="Salamov A."/>
            <person name="Andreopoulos B."/>
            <person name="Baker S."/>
            <person name="Barry K."/>
            <person name="Bills G."/>
            <person name="Bluhm B."/>
            <person name="Cannon C."/>
            <person name="Castanera R."/>
            <person name="Culley D."/>
            <person name="Daum C."/>
            <person name="Ezra D."/>
            <person name="Gonzalez J."/>
            <person name="Henrissat B."/>
            <person name="Kuo A."/>
            <person name="Liang C."/>
            <person name="Lipzen A."/>
            <person name="Lutzoni F."/>
            <person name="Magnuson J."/>
            <person name="Mondo S."/>
            <person name="Nolan M."/>
            <person name="Ohm R."/>
            <person name="Pangilinan J."/>
            <person name="Park H.-J."/>
            <person name="Ramirez L."/>
            <person name="Alfaro M."/>
            <person name="Sun H."/>
            <person name="Tritt A."/>
            <person name="Yoshinaga Y."/>
            <person name="Zwiers L.-H."/>
            <person name="Turgeon B."/>
            <person name="Goodwin S."/>
            <person name="Spatafora J."/>
            <person name="Crous P."/>
            <person name="Grigoriev I."/>
        </authorList>
    </citation>
    <scope>NUCLEOTIDE SEQUENCE</scope>
    <source>
        <strain evidence="4">CBS 116435</strain>
    </source>
</reference>
<sequence length="1197" mass="131789">MSSPSADGAEETTIRRSSGRVRRQPDSIYRAAAANGSGKRKRNAEDDVEMVDGSDDDEDDEDDASSSEEDEPDEEELREQSKKKRQARSRQTGRKPAQKKAKVNGITSLPIRPAATTAAGPRKRAPKKAKALDSMDAQEAGGLFAKVFAEGRDMKQVASGWLKAFELHESSALADVINFVLKSAGCSSKLSEHDIEDPDGATNRLSDVQDEYQATNPSDYPFITKGKSGASFKESAASFMEVLIRTIAAAGLLVSQSELLENIQVWLSTMSSAANRSFRHTSTVFSLSVITALCEVAKENAQETATKRRHAESEKKVARPNKARVKNLEQQAKEKHETQEFLESLLRDWFDTIFIHRYRDIDPLIRCDCVKALGDWIMIMPDVFFDGNHLRYMGWLLSDDTATTRAEVVKQLHRFYVNEDMIGGLKAYTERFRARMVEIATSDAESNVRADGVELLNELRANGLLEPDDIDAVGRLVYDSDVKVRKAVGEFVAENIKDTYGDKVDDLGGLETLEEALPDADESSFEAPRVEWLKFKSLAEILAAYDDTDDTPNNIQKAGPGGGMMLYASGVESRFSLAAQTLYDNVDEVQEWQMLAGFLLFDNSSSRKSNGVASDPVAQLKHECQLSDAEQTILLEVLNASVKRHLVDLAEKSVSTKAKLTKKQREEMREEEEETARQLASLIPKLLRKFGDESSSAAAVLRLEGVLSLPSLHELRRDSATIAGLLDDIKKQFMAHGTDEVLGAASSAILHAKSYGDLDEVTDEKVAGLWEDVIGNLSQLLNPATVLVRGAASQEELAALSNNLLRIIRLSQVSDCSAALEDDALTSSDSETGTEFKAGIDFLVGLIQRAVPTSGPSLSSEEALLEDTVASRAAEASLLYILWKFKSIKDIVTSSRSGSDSISDDQLEALALRRDTFVNNLLLVLNSRKAGEDISYQTANTLLDLYSSAAVLTTLKPRQASEEDEDAYTVLYMKFNTPTQKTLMKIFTALEGKFAVLAGKRQLDRADPDEEVFDDDPESDSESDDDMDDDAGTQTQAAQHRRERKMLNSLLTEQKLCIFTGKLVHAAAAEVLDVEALRKRLDRNKTKLGANYKEVVAYLDADKAQQKKKGRSKASIKATTPAAAANGPQQRSGRKTAKSSAIVAEDEMDDEIEDDEDDGEEALRRKELVVEEDDEQEAEHQGADDDDEEEEESVVGD</sequence>
<organism evidence="4 5">
    <name type="scientific">Polychaeton citri CBS 116435</name>
    <dbReference type="NCBI Taxonomy" id="1314669"/>
    <lineage>
        <taxon>Eukaryota</taxon>
        <taxon>Fungi</taxon>
        <taxon>Dikarya</taxon>
        <taxon>Ascomycota</taxon>
        <taxon>Pezizomycotina</taxon>
        <taxon>Dothideomycetes</taxon>
        <taxon>Dothideomycetidae</taxon>
        <taxon>Capnodiales</taxon>
        <taxon>Capnodiaceae</taxon>
        <taxon>Polychaeton</taxon>
    </lineage>
</organism>
<keyword evidence="1" id="KW-0175">Coiled coil</keyword>
<feature type="compositionally biased region" description="Acidic residues" evidence="2">
    <location>
        <begin position="1007"/>
        <end position="1031"/>
    </location>
</feature>
<dbReference type="GO" id="GO:0000785">
    <property type="term" value="C:chromatin"/>
    <property type="evidence" value="ECO:0007669"/>
    <property type="project" value="TreeGrafter"/>
</dbReference>
<feature type="region of interest" description="Disordered" evidence="2">
    <location>
        <begin position="1"/>
        <end position="133"/>
    </location>
</feature>
<feature type="compositionally biased region" description="Acidic residues" evidence="2">
    <location>
        <begin position="1144"/>
        <end position="1160"/>
    </location>
</feature>
<dbReference type="GO" id="GO:0007062">
    <property type="term" value="P:sister chromatid cohesion"/>
    <property type="evidence" value="ECO:0007669"/>
    <property type="project" value="UniProtKB-ARBA"/>
</dbReference>
<evidence type="ECO:0000313" key="5">
    <source>
        <dbReference type="Proteomes" id="UP000799441"/>
    </source>
</evidence>
<accession>A0A9P4QF29</accession>
<dbReference type="OrthoDB" id="498590at2759"/>
<dbReference type="SUPFAM" id="SSF48371">
    <property type="entry name" value="ARM repeat"/>
    <property type="match status" value="1"/>
</dbReference>
<feature type="compositionally biased region" description="Low complexity" evidence="2">
    <location>
        <begin position="1115"/>
        <end position="1125"/>
    </location>
</feature>
<dbReference type="GO" id="GO:0003682">
    <property type="term" value="F:chromatin binding"/>
    <property type="evidence" value="ECO:0007669"/>
    <property type="project" value="TreeGrafter"/>
</dbReference>
<dbReference type="Pfam" id="PF24571">
    <property type="entry name" value="HEAT_SCC3-SA"/>
    <property type="match status" value="1"/>
</dbReference>
<proteinExistence type="predicted"/>
<dbReference type="Pfam" id="PF21581">
    <property type="entry name" value="SCD"/>
    <property type="match status" value="1"/>
</dbReference>
<gene>
    <name evidence="4" type="ORF">K431DRAFT_282808</name>
</gene>
<dbReference type="PROSITE" id="PS51425">
    <property type="entry name" value="SCD"/>
    <property type="match status" value="1"/>
</dbReference>
<dbReference type="InterPro" id="IPR013721">
    <property type="entry name" value="STAG"/>
</dbReference>
<feature type="compositionally biased region" description="Basic residues" evidence="2">
    <location>
        <begin position="81"/>
        <end position="102"/>
    </location>
</feature>
<evidence type="ECO:0000313" key="4">
    <source>
        <dbReference type="EMBL" id="KAF2723716.1"/>
    </source>
</evidence>
<feature type="coiled-coil region" evidence="1">
    <location>
        <begin position="294"/>
        <end position="345"/>
    </location>
</feature>
<evidence type="ECO:0000256" key="2">
    <source>
        <dbReference type="SAM" id="MobiDB-lite"/>
    </source>
</evidence>
<dbReference type="EMBL" id="MU003775">
    <property type="protein sequence ID" value="KAF2723716.1"/>
    <property type="molecule type" value="Genomic_DNA"/>
</dbReference>
<dbReference type="PANTHER" id="PTHR11199:SF0">
    <property type="entry name" value="LD34181P-RELATED"/>
    <property type="match status" value="1"/>
</dbReference>
<dbReference type="AlphaFoldDB" id="A0A9P4QF29"/>
<feature type="compositionally biased region" description="Acidic residues" evidence="2">
    <location>
        <begin position="1184"/>
        <end position="1197"/>
    </location>
</feature>
<dbReference type="GO" id="GO:0005634">
    <property type="term" value="C:nucleus"/>
    <property type="evidence" value="ECO:0007669"/>
    <property type="project" value="TreeGrafter"/>
</dbReference>
<dbReference type="PANTHER" id="PTHR11199">
    <property type="entry name" value="STROMAL ANTIGEN"/>
    <property type="match status" value="1"/>
</dbReference>
<keyword evidence="5" id="KW-1185">Reference proteome</keyword>
<feature type="region of interest" description="Disordered" evidence="2">
    <location>
        <begin position="1006"/>
        <end position="1042"/>
    </location>
</feature>
<feature type="region of interest" description="Disordered" evidence="2">
    <location>
        <begin position="1103"/>
        <end position="1197"/>
    </location>
</feature>
<dbReference type="InterPro" id="IPR016024">
    <property type="entry name" value="ARM-type_fold"/>
</dbReference>
<comment type="caution">
    <text evidence="4">The sequence shown here is derived from an EMBL/GenBank/DDBJ whole genome shotgun (WGS) entry which is preliminary data.</text>
</comment>
<name>A0A9P4QF29_9PEZI</name>
<evidence type="ECO:0000259" key="3">
    <source>
        <dbReference type="PROSITE" id="PS51425"/>
    </source>
</evidence>
<protein>
    <submittedName>
        <fullName evidence="4">STAG-domain-containing protein</fullName>
    </submittedName>
</protein>
<evidence type="ECO:0000256" key="1">
    <source>
        <dbReference type="SAM" id="Coils"/>
    </source>
</evidence>
<dbReference type="GO" id="GO:0008278">
    <property type="term" value="C:cohesin complex"/>
    <property type="evidence" value="ECO:0007669"/>
    <property type="project" value="TreeGrafter"/>
</dbReference>
<dbReference type="InterPro" id="IPR056396">
    <property type="entry name" value="HEAT_SCC3-SA"/>
</dbReference>
<feature type="compositionally biased region" description="Acidic residues" evidence="2">
    <location>
        <begin position="46"/>
        <end position="77"/>
    </location>
</feature>